<dbReference type="PROSITE" id="PS01278">
    <property type="entry name" value="MTTASE_RADICAL"/>
    <property type="match status" value="1"/>
</dbReference>
<dbReference type="InterPro" id="IPR020612">
    <property type="entry name" value="Methylthiotransferase_CS"/>
</dbReference>
<dbReference type="Gene3D" id="3.40.50.12160">
    <property type="entry name" value="Methylthiotransferase, N-terminal domain"/>
    <property type="match status" value="1"/>
</dbReference>
<dbReference type="InterPro" id="IPR023404">
    <property type="entry name" value="rSAM_horseshoe"/>
</dbReference>
<comment type="cofactor">
    <cofactor evidence="1">
        <name>[4Fe-4S] cluster</name>
        <dbReference type="ChEBI" id="CHEBI:49883"/>
    </cofactor>
</comment>
<dbReference type="InterPro" id="IPR006638">
    <property type="entry name" value="Elp3/MiaA/NifB-like_rSAM"/>
</dbReference>
<dbReference type="GO" id="GO:0005829">
    <property type="term" value="C:cytosol"/>
    <property type="evidence" value="ECO:0007669"/>
    <property type="project" value="TreeGrafter"/>
</dbReference>
<dbReference type="NCBIfam" id="TIGR00089">
    <property type="entry name" value="MiaB/RimO family radical SAM methylthiotransferase"/>
    <property type="match status" value="1"/>
</dbReference>
<dbReference type="FunFam" id="3.80.30.20:FF:000001">
    <property type="entry name" value="tRNA-2-methylthio-N(6)-dimethylallyladenosine synthase 2"/>
    <property type="match status" value="1"/>
</dbReference>
<dbReference type="GO" id="GO:0005739">
    <property type="term" value="C:mitochondrion"/>
    <property type="evidence" value="ECO:0007669"/>
    <property type="project" value="TreeGrafter"/>
</dbReference>
<evidence type="ECO:0000256" key="5">
    <source>
        <dbReference type="ARBA" id="ARBA00023004"/>
    </source>
</evidence>
<evidence type="ECO:0000259" key="7">
    <source>
        <dbReference type="PROSITE" id="PS51449"/>
    </source>
</evidence>
<dbReference type="GO" id="GO:0051539">
    <property type="term" value="F:4 iron, 4 sulfur cluster binding"/>
    <property type="evidence" value="ECO:0007669"/>
    <property type="project" value="UniProtKB-KW"/>
</dbReference>
<dbReference type="Pfam" id="PF04055">
    <property type="entry name" value="Radical_SAM"/>
    <property type="match status" value="1"/>
</dbReference>
<keyword evidence="10" id="KW-1185">Reference proteome</keyword>
<protein>
    <submittedName>
        <fullName evidence="9">Uncharacterized protein</fullName>
    </submittedName>
</protein>
<keyword evidence="3" id="KW-0949">S-adenosyl-L-methionine</keyword>
<dbReference type="PANTHER" id="PTHR43020:SF2">
    <property type="entry name" value="MITOCHONDRIAL TRNA METHYLTHIOTRANSFERASE CDK5RAP1"/>
    <property type="match status" value="1"/>
</dbReference>
<name>A0AAV1I7L0_9CHLO</name>
<evidence type="ECO:0000256" key="3">
    <source>
        <dbReference type="ARBA" id="ARBA00022691"/>
    </source>
</evidence>
<evidence type="ECO:0000256" key="2">
    <source>
        <dbReference type="ARBA" id="ARBA00022485"/>
    </source>
</evidence>
<dbReference type="InterPro" id="IPR058240">
    <property type="entry name" value="rSAM_sf"/>
</dbReference>
<dbReference type="Proteomes" id="UP001314263">
    <property type="component" value="Unassembled WGS sequence"/>
</dbReference>
<evidence type="ECO:0000313" key="9">
    <source>
        <dbReference type="EMBL" id="CAK0782722.1"/>
    </source>
</evidence>
<sequence length="587" mass="64576">MTILGAQVHPKYACVMLLYNVSRACRLTRPAETWLRHLTESSMSTVRTLPASVPSFEDFMKSRRIRERGSTPAPDTAAQRRVYIETYGCQMNGNDTEILLGILGQHGYKETPDPEGASVILLNTCSIRDKAEQKVFSRIGELKRLTSGAGGNTAILGVIGCMAERLKSKLFETKAVDIIAGPDALRSVPGLVDLFIKGREGTGQLSITDRMDVQLSVEETYADVAPVRKAGVSAAVSIMRGCNNMCAFCVVPRTRGQERSRDLHSIVNEVKDLHKQGFKEILLLGQNVNSYADTSTKPRPAQQRSSPYYARDFSSVYNPDKRRSGASLFSDLLQECATSCPEMRIKFTSPHPKDFSDDVLQVIAAHSNISKILHMPAQSGSTAVLKAMRRGYTREAYNALIERVRSYIPEIALSTDIIAGFCGETEAQHHETLDLIEQGGYDQAFLFAYSSRSQTYAARHLEDDVDPATKTRRLQELIDAYKRVLTARNEAEVSSRHLVLVEGPSRKDVGILTGKTDTGKRVFFPAVTVPASLRLCKGPSKQVPIMAGDYLAVTILAGTAACLSARPDARTSIAEFVDVYGRTVNRP</sequence>
<evidence type="ECO:0000256" key="6">
    <source>
        <dbReference type="ARBA" id="ARBA00023014"/>
    </source>
</evidence>
<proteinExistence type="predicted"/>
<dbReference type="SMART" id="SM00729">
    <property type="entry name" value="Elp3"/>
    <property type="match status" value="1"/>
</dbReference>
<dbReference type="Pfam" id="PF00919">
    <property type="entry name" value="UPF0004"/>
    <property type="match status" value="1"/>
</dbReference>
<dbReference type="FunFam" id="3.40.50.12160:FF:000003">
    <property type="entry name" value="CDK5 regulatory subunit-associated protein 1"/>
    <property type="match status" value="1"/>
</dbReference>
<evidence type="ECO:0000256" key="4">
    <source>
        <dbReference type="ARBA" id="ARBA00022723"/>
    </source>
</evidence>
<evidence type="ECO:0000313" key="10">
    <source>
        <dbReference type="Proteomes" id="UP001314263"/>
    </source>
</evidence>
<dbReference type="SFLD" id="SFLDF00413">
    <property type="entry name" value="CDK5RAP1"/>
    <property type="match status" value="1"/>
</dbReference>
<dbReference type="PROSITE" id="PS51449">
    <property type="entry name" value="MTTASE_N"/>
    <property type="match status" value="1"/>
</dbReference>
<dbReference type="SUPFAM" id="SSF102114">
    <property type="entry name" value="Radical SAM enzymes"/>
    <property type="match status" value="1"/>
</dbReference>
<keyword evidence="4" id="KW-0479">Metal-binding</keyword>
<dbReference type="InterPro" id="IPR005839">
    <property type="entry name" value="Methylthiotransferase"/>
</dbReference>
<evidence type="ECO:0000256" key="1">
    <source>
        <dbReference type="ARBA" id="ARBA00001966"/>
    </source>
</evidence>
<accession>A0AAV1I7L0</accession>
<dbReference type="GO" id="GO:0046872">
    <property type="term" value="F:metal ion binding"/>
    <property type="evidence" value="ECO:0007669"/>
    <property type="project" value="UniProtKB-KW"/>
</dbReference>
<organism evidence="9 10">
    <name type="scientific">Coccomyxa viridis</name>
    <dbReference type="NCBI Taxonomy" id="1274662"/>
    <lineage>
        <taxon>Eukaryota</taxon>
        <taxon>Viridiplantae</taxon>
        <taxon>Chlorophyta</taxon>
        <taxon>core chlorophytes</taxon>
        <taxon>Trebouxiophyceae</taxon>
        <taxon>Trebouxiophyceae incertae sedis</taxon>
        <taxon>Coccomyxaceae</taxon>
        <taxon>Coccomyxa</taxon>
    </lineage>
</organism>
<dbReference type="InterPro" id="IPR007197">
    <property type="entry name" value="rSAM"/>
</dbReference>
<dbReference type="SFLD" id="SFLDG01082">
    <property type="entry name" value="B12-binding_domain_containing"/>
    <property type="match status" value="1"/>
</dbReference>
<feature type="domain" description="MTTase N-terminal" evidence="7">
    <location>
        <begin position="80"/>
        <end position="197"/>
    </location>
</feature>
<dbReference type="SFLD" id="SFLDF00273">
    <property type="entry name" value="(dimethylallyl)adenosine_tRNA"/>
    <property type="match status" value="1"/>
</dbReference>
<dbReference type="SFLD" id="SFLDS00029">
    <property type="entry name" value="Radical_SAM"/>
    <property type="match status" value="1"/>
</dbReference>
<gene>
    <name evidence="9" type="ORF">CVIRNUC_005917</name>
</gene>
<dbReference type="InterPro" id="IPR006463">
    <property type="entry name" value="MiaB_methiolase"/>
</dbReference>
<evidence type="ECO:0000259" key="8">
    <source>
        <dbReference type="PROSITE" id="PS51918"/>
    </source>
</evidence>
<dbReference type="Gene3D" id="3.80.30.20">
    <property type="entry name" value="tm_1862 like domain"/>
    <property type="match status" value="1"/>
</dbReference>
<keyword evidence="5" id="KW-0408">Iron</keyword>
<reference evidence="9 10" key="1">
    <citation type="submission" date="2023-10" db="EMBL/GenBank/DDBJ databases">
        <authorList>
            <person name="Maclean D."/>
            <person name="Macfadyen A."/>
        </authorList>
    </citation>
    <scope>NUCLEOTIDE SEQUENCE [LARGE SCALE GENOMIC DNA]</scope>
</reference>
<dbReference type="AlphaFoldDB" id="A0AAV1I7L0"/>
<comment type="caution">
    <text evidence="9">The sequence shown here is derived from an EMBL/GenBank/DDBJ whole genome shotgun (WGS) entry which is preliminary data.</text>
</comment>
<dbReference type="InterPro" id="IPR013848">
    <property type="entry name" value="Methylthiotransferase_N"/>
</dbReference>
<dbReference type="PANTHER" id="PTHR43020">
    <property type="entry name" value="CDK5 REGULATORY SUBUNIT-ASSOCIATED PROTEIN 1"/>
    <property type="match status" value="1"/>
</dbReference>
<dbReference type="InterPro" id="IPR038135">
    <property type="entry name" value="Methylthiotransferase_N_sf"/>
</dbReference>
<dbReference type="GO" id="GO:0035597">
    <property type="term" value="F:tRNA-2-methylthio-N(6)-dimethylallyladenosine(37) synthase activity"/>
    <property type="evidence" value="ECO:0007669"/>
    <property type="project" value="TreeGrafter"/>
</dbReference>
<feature type="domain" description="Radical SAM core" evidence="8">
    <location>
        <begin position="228"/>
        <end position="488"/>
    </location>
</feature>
<dbReference type="SFLD" id="SFLDG01061">
    <property type="entry name" value="methylthiotransferase"/>
    <property type="match status" value="1"/>
</dbReference>
<dbReference type="EMBL" id="CAUYUE010000007">
    <property type="protein sequence ID" value="CAK0782722.1"/>
    <property type="molecule type" value="Genomic_DNA"/>
</dbReference>
<keyword evidence="2" id="KW-0004">4Fe-4S</keyword>
<dbReference type="PROSITE" id="PS51918">
    <property type="entry name" value="RADICAL_SAM"/>
    <property type="match status" value="1"/>
</dbReference>
<keyword evidence="6" id="KW-0411">Iron-sulfur</keyword>